<gene>
    <name evidence="1" type="ORF">LFZ25_21220</name>
</gene>
<accession>A0A2C9P4B8</accession>
<evidence type="ECO:0000313" key="1">
    <source>
        <dbReference type="EMBL" id="ASG18266.1"/>
    </source>
</evidence>
<dbReference type="Proteomes" id="UP000197157">
    <property type="component" value="Chromosome"/>
</dbReference>
<evidence type="ECO:0000313" key="2">
    <source>
        <dbReference type="Proteomes" id="UP000197157"/>
    </source>
</evidence>
<name>A0A2C9P4B8_SALET</name>
<sequence length="346" mass="39848">MTHYWWKDLLDRNNRWQGLELTVRAEQHPGHAMEMLSGHHGRMALQFQGETLFWATMLKDHSGVWLVFNADHPGQRELLPSVTSADVESVKAQGAQAWTSEWCRYFARRLMDTPAPLLPARRWLLRPMAPVSRSAPYSCQQSVPVANWRFDSPASAGNMGCDWVLYGEDFPDLADPQKVRLVDWWWGGNLLLGRYPINTDAGRLKWWRKKCRECALPPVLVWYIAGLVSFVILDGHYRLQAAIAEGIPPQFLVLSELHEREFPSDPQHQARIVRALEQQQRKNPQCSVEGINQTLINLYDTRYLYASTHSRALLGDGESWAREVKAYLHKHQLGEYLGRILERVDG</sequence>
<dbReference type="AlphaFoldDB" id="A0A2C9P4B8"/>
<dbReference type="EMBL" id="CP022117">
    <property type="protein sequence ID" value="ASG18266.1"/>
    <property type="molecule type" value="Genomic_DNA"/>
</dbReference>
<proteinExistence type="predicted"/>
<organism evidence="1 2">
    <name type="scientific">Salmonella enterica subsp. enterica serovar Macclesfield str. S-1643</name>
    <dbReference type="NCBI Taxonomy" id="1242107"/>
    <lineage>
        <taxon>Bacteria</taxon>
        <taxon>Pseudomonadati</taxon>
        <taxon>Pseudomonadota</taxon>
        <taxon>Gammaproteobacteria</taxon>
        <taxon>Enterobacterales</taxon>
        <taxon>Enterobacteriaceae</taxon>
        <taxon>Salmonella</taxon>
    </lineage>
</organism>
<reference evidence="1 2" key="1">
    <citation type="submission" date="2017-06" db="EMBL/GenBank/DDBJ databases">
        <title>Salmonella reference genomes for public health.</title>
        <authorList>
            <person name="Robertson J."/>
            <person name="Yoshida C."/>
            <person name="Gurnik S."/>
            <person name="Nash J."/>
        </authorList>
    </citation>
    <scope>NUCLEOTIDE SEQUENCE [LARGE SCALE GENOMIC DNA]</scope>
    <source>
        <strain evidence="1 2">S-1643</strain>
    </source>
</reference>
<dbReference type="RefSeq" id="WP_088731107.1">
    <property type="nucleotide sequence ID" value="NZ_CP022117.1"/>
</dbReference>
<protein>
    <submittedName>
        <fullName evidence="1">Uncharacterized protein</fullName>
    </submittedName>
</protein>